<sequence>TAMPPPNPKDYHEVLQIRPDASLDEIRVAYKKMALKWHPDRHATDKESANEKFVEVRSQFRLKVEYRL</sequence>
<dbReference type="InterPro" id="IPR001623">
    <property type="entry name" value="DnaJ_domain"/>
</dbReference>
<accession>S7RBI2</accession>
<dbReference type="OrthoDB" id="10250354at2759"/>
<feature type="non-terminal residue" evidence="2">
    <location>
        <position position="1"/>
    </location>
</feature>
<dbReference type="PANTHER" id="PTHR44029:SF1">
    <property type="entry name" value="DNAJ HOMOLOG SUBFAMILY C MEMBER 21"/>
    <property type="match status" value="1"/>
</dbReference>
<dbReference type="SMART" id="SM00271">
    <property type="entry name" value="DnaJ"/>
    <property type="match status" value="1"/>
</dbReference>
<dbReference type="InterPro" id="IPR036869">
    <property type="entry name" value="J_dom_sf"/>
</dbReference>
<dbReference type="InterPro" id="IPR051964">
    <property type="entry name" value="Chaperone_stress_response"/>
</dbReference>
<dbReference type="Pfam" id="PF00226">
    <property type="entry name" value="DnaJ"/>
    <property type="match status" value="1"/>
</dbReference>
<dbReference type="Proteomes" id="UP000030669">
    <property type="component" value="Unassembled WGS sequence"/>
</dbReference>
<dbReference type="GeneID" id="19306841"/>
<dbReference type="HOGENOM" id="CLU_017633_18_3_1"/>
<evidence type="ECO:0000259" key="1">
    <source>
        <dbReference type="PROSITE" id="PS50076"/>
    </source>
</evidence>
<dbReference type="GO" id="GO:0005737">
    <property type="term" value="C:cytoplasm"/>
    <property type="evidence" value="ECO:0007669"/>
    <property type="project" value="TreeGrafter"/>
</dbReference>
<dbReference type="SUPFAM" id="SSF46565">
    <property type="entry name" value="Chaperone J-domain"/>
    <property type="match status" value="1"/>
</dbReference>
<evidence type="ECO:0000313" key="2">
    <source>
        <dbReference type="EMBL" id="EPQ49759.1"/>
    </source>
</evidence>
<dbReference type="EMBL" id="KB469660">
    <property type="protein sequence ID" value="EPQ49759.1"/>
    <property type="molecule type" value="Genomic_DNA"/>
</dbReference>
<keyword evidence="3" id="KW-1185">Reference proteome</keyword>
<dbReference type="PROSITE" id="PS50076">
    <property type="entry name" value="DNAJ_2"/>
    <property type="match status" value="1"/>
</dbReference>
<proteinExistence type="predicted"/>
<gene>
    <name evidence="2" type="ORF">GLOTRDRAFT_51634</name>
</gene>
<protein>
    <submittedName>
        <fullName evidence="2">DnaJ-domain-containing protein</fullName>
    </submittedName>
</protein>
<dbReference type="PANTHER" id="PTHR44029">
    <property type="entry name" value="DNAJ HOMOLOG SUBFAMILY C MEMBER 21"/>
    <property type="match status" value="1"/>
</dbReference>
<name>S7RBI2_GLOTA</name>
<dbReference type="RefSeq" id="XP_007871785.1">
    <property type="nucleotide sequence ID" value="XM_007873594.1"/>
</dbReference>
<dbReference type="KEGG" id="gtr:GLOTRDRAFT_51634"/>
<dbReference type="PRINTS" id="PR00625">
    <property type="entry name" value="JDOMAIN"/>
</dbReference>
<dbReference type="CDD" id="cd06257">
    <property type="entry name" value="DnaJ"/>
    <property type="match status" value="1"/>
</dbReference>
<feature type="domain" description="J" evidence="1">
    <location>
        <begin position="10"/>
        <end position="68"/>
    </location>
</feature>
<dbReference type="Gene3D" id="1.10.287.110">
    <property type="entry name" value="DnaJ domain"/>
    <property type="match status" value="1"/>
</dbReference>
<dbReference type="STRING" id="670483.S7RBI2"/>
<evidence type="ECO:0000313" key="3">
    <source>
        <dbReference type="Proteomes" id="UP000030669"/>
    </source>
</evidence>
<reference evidence="2 3" key="1">
    <citation type="journal article" date="2012" name="Science">
        <title>The Paleozoic origin of enzymatic lignin decomposition reconstructed from 31 fungal genomes.</title>
        <authorList>
            <person name="Floudas D."/>
            <person name="Binder M."/>
            <person name="Riley R."/>
            <person name="Barry K."/>
            <person name="Blanchette R.A."/>
            <person name="Henrissat B."/>
            <person name="Martinez A.T."/>
            <person name="Otillar R."/>
            <person name="Spatafora J.W."/>
            <person name="Yadav J.S."/>
            <person name="Aerts A."/>
            <person name="Benoit I."/>
            <person name="Boyd A."/>
            <person name="Carlson A."/>
            <person name="Copeland A."/>
            <person name="Coutinho P.M."/>
            <person name="de Vries R.P."/>
            <person name="Ferreira P."/>
            <person name="Findley K."/>
            <person name="Foster B."/>
            <person name="Gaskell J."/>
            <person name="Glotzer D."/>
            <person name="Gorecki P."/>
            <person name="Heitman J."/>
            <person name="Hesse C."/>
            <person name="Hori C."/>
            <person name="Igarashi K."/>
            <person name="Jurgens J.A."/>
            <person name="Kallen N."/>
            <person name="Kersten P."/>
            <person name="Kohler A."/>
            <person name="Kuees U."/>
            <person name="Kumar T.K.A."/>
            <person name="Kuo A."/>
            <person name="LaButti K."/>
            <person name="Larrondo L.F."/>
            <person name="Lindquist E."/>
            <person name="Ling A."/>
            <person name="Lombard V."/>
            <person name="Lucas S."/>
            <person name="Lundell T."/>
            <person name="Martin R."/>
            <person name="McLaughlin D.J."/>
            <person name="Morgenstern I."/>
            <person name="Morin E."/>
            <person name="Murat C."/>
            <person name="Nagy L.G."/>
            <person name="Nolan M."/>
            <person name="Ohm R.A."/>
            <person name="Patyshakuliyeva A."/>
            <person name="Rokas A."/>
            <person name="Ruiz-Duenas F.J."/>
            <person name="Sabat G."/>
            <person name="Salamov A."/>
            <person name="Samejima M."/>
            <person name="Schmutz J."/>
            <person name="Slot J.C."/>
            <person name="St John F."/>
            <person name="Stenlid J."/>
            <person name="Sun H."/>
            <person name="Sun S."/>
            <person name="Syed K."/>
            <person name="Tsang A."/>
            <person name="Wiebenga A."/>
            <person name="Young D."/>
            <person name="Pisabarro A."/>
            <person name="Eastwood D.C."/>
            <person name="Martin F."/>
            <person name="Cullen D."/>
            <person name="Grigoriev I.V."/>
            <person name="Hibbett D.S."/>
        </authorList>
    </citation>
    <scope>NUCLEOTIDE SEQUENCE [LARGE SCALE GENOMIC DNA]</scope>
    <source>
        <strain evidence="2 3">ATCC 11539</strain>
    </source>
</reference>
<organism evidence="2 3">
    <name type="scientific">Gloeophyllum trabeum (strain ATCC 11539 / FP-39264 / Madison 617)</name>
    <name type="common">Brown rot fungus</name>
    <dbReference type="NCBI Taxonomy" id="670483"/>
    <lineage>
        <taxon>Eukaryota</taxon>
        <taxon>Fungi</taxon>
        <taxon>Dikarya</taxon>
        <taxon>Basidiomycota</taxon>
        <taxon>Agaricomycotina</taxon>
        <taxon>Agaricomycetes</taxon>
        <taxon>Gloeophyllales</taxon>
        <taxon>Gloeophyllaceae</taxon>
        <taxon>Gloeophyllum</taxon>
    </lineage>
</organism>
<dbReference type="AlphaFoldDB" id="S7RBI2"/>